<keyword evidence="2" id="KW-1185">Reference proteome</keyword>
<dbReference type="EMBL" id="JARIHO010000017">
    <property type="protein sequence ID" value="KAJ7348385.1"/>
    <property type="molecule type" value="Genomic_DNA"/>
</dbReference>
<gene>
    <name evidence="1" type="ORF">DFH08DRAFT_1000134</name>
</gene>
<evidence type="ECO:0008006" key="3">
    <source>
        <dbReference type="Google" id="ProtNLM"/>
    </source>
</evidence>
<evidence type="ECO:0000313" key="2">
    <source>
        <dbReference type="Proteomes" id="UP001218218"/>
    </source>
</evidence>
<dbReference type="SUPFAM" id="SSF52540">
    <property type="entry name" value="P-loop containing nucleoside triphosphate hydrolases"/>
    <property type="match status" value="1"/>
</dbReference>
<dbReference type="CDD" id="cd21037">
    <property type="entry name" value="MLKL_NTD"/>
    <property type="match status" value="1"/>
</dbReference>
<dbReference type="Gene3D" id="3.40.50.300">
    <property type="entry name" value="P-loop containing nucleotide triphosphate hydrolases"/>
    <property type="match status" value="1"/>
</dbReference>
<dbReference type="InterPro" id="IPR059179">
    <property type="entry name" value="MLKL-like_MCAfunc"/>
</dbReference>
<proteinExistence type="predicted"/>
<protein>
    <recommendedName>
        <fullName evidence="3">NB-ARC domain-containing protein</fullName>
    </recommendedName>
</protein>
<comment type="caution">
    <text evidence="1">The sequence shown here is derived from an EMBL/GenBank/DDBJ whole genome shotgun (WGS) entry which is preliminary data.</text>
</comment>
<dbReference type="Gene3D" id="1.25.40.10">
    <property type="entry name" value="Tetratricopeptide repeat domain"/>
    <property type="match status" value="2"/>
</dbReference>
<dbReference type="InterPro" id="IPR027417">
    <property type="entry name" value="P-loop_NTPase"/>
</dbReference>
<accession>A0AAD7ERG3</accession>
<evidence type="ECO:0000313" key="1">
    <source>
        <dbReference type="EMBL" id="KAJ7348385.1"/>
    </source>
</evidence>
<dbReference type="Proteomes" id="UP001218218">
    <property type="component" value="Unassembled WGS sequence"/>
</dbReference>
<organism evidence="1 2">
    <name type="scientific">Mycena albidolilacea</name>
    <dbReference type="NCBI Taxonomy" id="1033008"/>
    <lineage>
        <taxon>Eukaryota</taxon>
        <taxon>Fungi</taxon>
        <taxon>Dikarya</taxon>
        <taxon>Basidiomycota</taxon>
        <taxon>Agaricomycotina</taxon>
        <taxon>Agaricomycetes</taxon>
        <taxon>Agaricomycetidae</taxon>
        <taxon>Agaricales</taxon>
        <taxon>Marasmiineae</taxon>
        <taxon>Mycenaceae</taxon>
        <taxon>Mycena</taxon>
    </lineage>
</organism>
<dbReference type="InterPro" id="IPR011990">
    <property type="entry name" value="TPR-like_helical_dom_sf"/>
</dbReference>
<dbReference type="AlphaFoldDB" id="A0AAD7ERG3"/>
<name>A0AAD7ERG3_9AGAR</name>
<sequence>MPRQPTLTEIRIDNITTCLNAALPLLNDLNDAFGPPFVQSISCIISPLITAVQSVKRNKDECLQLMENINQVLTLHKIYTFVEAQQDGNKIRQLLRQSEMNALLKNCRIGINHALVVFNVDTGIRMFDSINNMKAKAEVMHKELLELISTLSDGTVSDRSSSVYRVANGLQNSSTSFSMLPSKPKIFHGRESELEDIMKILAQDSPRIAILGGGGMGKTTLARAALHHPYTSTRFEHRFFIIWKLHGSQCNLGAITMRGAERPAKVRWTPPFLLPLKPLSDDAARQTFNDITDDSHDSEDKTQLLRLTENMPLMVDLVAHLVDHEGLSNVLARWATEKTSLLSSGHDRQSNLDASIRISLTSPRITPGAKKLLSLLSILPDGLSDVELVQSNLPITNIRGCKAVLLATSLAYIDRKTRLKSLMPIREHIQKFFPPSPVLIQHLRKHFHSLLGLYEAHRNGQLGSILTQITSNLANLQEVLRQGLHADYPDLTDTIQCVTSLNCFYRFTMNSHTNLMDHIPPVFRQHSDPRVEVIFITEALYHPTAAEQLIAQALSHCKHLNDPILESRFYQAAGAYAIHSQFDPSQTMQFYKQALALSQSFGDATMAHTAEARRLANLSGNLYAETRALWIEEVHLLKSEYAEARSIHSQILEDTSFDQCGDSHADALLNIALIDLIIGEAKNDVQRNLDAARKIFTNLGYSEVTICCDMILADLQLRTNNTPSTGVLFQKCLELTWGKDSQIVSFCLERLADVSRWSVTEHRRFTWPVVYIGYAQQTNEKLALHKALFCLGDVFISNADEDTAHSLFTVALEGFTYMDVHRSRAQCMLRLGDLAQKQGDSLKATDLWNAARPLFERSLQWKDIAQIDIRLAARDGHQKALENLALLHTPTEPF</sequence>
<reference evidence="1" key="1">
    <citation type="submission" date="2023-03" db="EMBL/GenBank/DDBJ databases">
        <title>Massive genome expansion in bonnet fungi (Mycena s.s.) driven by repeated elements and novel gene families across ecological guilds.</title>
        <authorList>
            <consortium name="Lawrence Berkeley National Laboratory"/>
            <person name="Harder C.B."/>
            <person name="Miyauchi S."/>
            <person name="Viragh M."/>
            <person name="Kuo A."/>
            <person name="Thoen E."/>
            <person name="Andreopoulos B."/>
            <person name="Lu D."/>
            <person name="Skrede I."/>
            <person name="Drula E."/>
            <person name="Henrissat B."/>
            <person name="Morin E."/>
            <person name="Kohler A."/>
            <person name="Barry K."/>
            <person name="LaButti K."/>
            <person name="Morin E."/>
            <person name="Salamov A."/>
            <person name="Lipzen A."/>
            <person name="Mereny Z."/>
            <person name="Hegedus B."/>
            <person name="Baldrian P."/>
            <person name="Stursova M."/>
            <person name="Weitz H."/>
            <person name="Taylor A."/>
            <person name="Grigoriev I.V."/>
            <person name="Nagy L.G."/>
            <person name="Martin F."/>
            <person name="Kauserud H."/>
        </authorList>
    </citation>
    <scope>NUCLEOTIDE SEQUENCE</scope>
    <source>
        <strain evidence="1">CBHHK002</strain>
    </source>
</reference>